<dbReference type="AlphaFoldDB" id="A0AAV7P684"/>
<accession>A0AAV7P684</accession>
<feature type="region of interest" description="Disordered" evidence="1">
    <location>
        <begin position="94"/>
        <end position="221"/>
    </location>
</feature>
<name>A0AAV7P684_PLEWA</name>
<keyword evidence="2" id="KW-0732">Signal</keyword>
<feature type="chain" id="PRO_5044023604" evidence="2">
    <location>
        <begin position="20"/>
        <end position="221"/>
    </location>
</feature>
<sequence length="221" mass="23865">MGHATCISVLFGITALVDGIGQQMKRGRGPRHLLITKSYCDSLRWKLHQTAKPRYLLTQTGISYCYESPGIGGSGLAAIYDGRLRARRWATRRGRRRWRRTRGPPGPAGASVEVGEGERPTPVARGSTLPGDAEQSERGKFEARSRPPSRGLECGVTPARSDASPAGARGRGTRPPLLPAPWWRLVCGPWSRKQAGAPPAPPSLPVDQCRRGRAELTGATA</sequence>
<dbReference type="EMBL" id="JANPWB010000011">
    <property type="protein sequence ID" value="KAJ1123209.1"/>
    <property type="molecule type" value="Genomic_DNA"/>
</dbReference>
<gene>
    <name evidence="3" type="ORF">NDU88_001682</name>
</gene>
<evidence type="ECO:0000313" key="4">
    <source>
        <dbReference type="Proteomes" id="UP001066276"/>
    </source>
</evidence>
<reference evidence="3" key="1">
    <citation type="journal article" date="2022" name="bioRxiv">
        <title>Sequencing and chromosome-scale assembly of the giantPleurodeles waltlgenome.</title>
        <authorList>
            <person name="Brown T."/>
            <person name="Elewa A."/>
            <person name="Iarovenko S."/>
            <person name="Subramanian E."/>
            <person name="Araus A.J."/>
            <person name="Petzold A."/>
            <person name="Susuki M."/>
            <person name="Suzuki K.-i.T."/>
            <person name="Hayashi T."/>
            <person name="Toyoda A."/>
            <person name="Oliveira C."/>
            <person name="Osipova E."/>
            <person name="Leigh N.D."/>
            <person name="Simon A."/>
            <person name="Yun M.H."/>
        </authorList>
    </citation>
    <scope>NUCLEOTIDE SEQUENCE</scope>
    <source>
        <strain evidence="3">20211129_DDA</strain>
        <tissue evidence="3">Liver</tissue>
    </source>
</reference>
<evidence type="ECO:0000256" key="2">
    <source>
        <dbReference type="SAM" id="SignalP"/>
    </source>
</evidence>
<comment type="caution">
    <text evidence="3">The sequence shown here is derived from an EMBL/GenBank/DDBJ whole genome shotgun (WGS) entry which is preliminary data.</text>
</comment>
<dbReference type="Proteomes" id="UP001066276">
    <property type="component" value="Chromosome 7"/>
</dbReference>
<evidence type="ECO:0000313" key="3">
    <source>
        <dbReference type="EMBL" id="KAJ1123209.1"/>
    </source>
</evidence>
<feature type="compositionally biased region" description="Basic and acidic residues" evidence="1">
    <location>
        <begin position="135"/>
        <end position="145"/>
    </location>
</feature>
<keyword evidence="4" id="KW-1185">Reference proteome</keyword>
<organism evidence="3 4">
    <name type="scientific">Pleurodeles waltl</name>
    <name type="common">Iberian ribbed newt</name>
    <dbReference type="NCBI Taxonomy" id="8319"/>
    <lineage>
        <taxon>Eukaryota</taxon>
        <taxon>Metazoa</taxon>
        <taxon>Chordata</taxon>
        <taxon>Craniata</taxon>
        <taxon>Vertebrata</taxon>
        <taxon>Euteleostomi</taxon>
        <taxon>Amphibia</taxon>
        <taxon>Batrachia</taxon>
        <taxon>Caudata</taxon>
        <taxon>Salamandroidea</taxon>
        <taxon>Salamandridae</taxon>
        <taxon>Pleurodelinae</taxon>
        <taxon>Pleurodeles</taxon>
    </lineage>
</organism>
<feature type="signal peptide" evidence="2">
    <location>
        <begin position="1"/>
        <end position="19"/>
    </location>
</feature>
<evidence type="ECO:0000256" key="1">
    <source>
        <dbReference type="SAM" id="MobiDB-lite"/>
    </source>
</evidence>
<proteinExistence type="predicted"/>
<protein>
    <submittedName>
        <fullName evidence="3">Uncharacterized protein</fullName>
    </submittedName>
</protein>